<gene>
    <name evidence="1" type="ORF">NM208_g8990</name>
</gene>
<comment type="caution">
    <text evidence="1">The sequence shown here is derived from an EMBL/GenBank/DDBJ whole genome shotgun (WGS) entry which is preliminary data.</text>
</comment>
<accession>A0ACC1S384</accession>
<evidence type="ECO:0000313" key="2">
    <source>
        <dbReference type="Proteomes" id="UP001148629"/>
    </source>
</evidence>
<proteinExistence type="predicted"/>
<keyword evidence="2" id="KW-1185">Reference proteome</keyword>
<reference evidence="1" key="1">
    <citation type="submission" date="2022-08" db="EMBL/GenBank/DDBJ databases">
        <title>Genome Sequence of Fusarium decemcellulare.</title>
        <authorList>
            <person name="Buettner E."/>
        </authorList>
    </citation>
    <scope>NUCLEOTIDE SEQUENCE</scope>
    <source>
        <strain evidence="1">Babe19</strain>
    </source>
</reference>
<evidence type="ECO:0000313" key="1">
    <source>
        <dbReference type="EMBL" id="KAJ3531181.1"/>
    </source>
</evidence>
<organism evidence="1 2">
    <name type="scientific">Fusarium decemcellulare</name>
    <dbReference type="NCBI Taxonomy" id="57161"/>
    <lineage>
        <taxon>Eukaryota</taxon>
        <taxon>Fungi</taxon>
        <taxon>Dikarya</taxon>
        <taxon>Ascomycota</taxon>
        <taxon>Pezizomycotina</taxon>
        <taxon>Sordariomycetes</taxon>
        <taxon>Hypocreomycetidae</taxon>
        <taxon>Hypocreales</taxon>
        <taxon>Nectriaceae</taxon>
        <taxon>Fusarium</taxon>
        <taxon>Fusarium decemcellulare species complex</taxon>
    </lineage>
</organism>
<dbReference type="Proteomes" id="UP001148629">
    <property type="component" value="Unassembled WGS sequence"/>
</dbReference>
<protein>
    <submittedName>
        <fullName evidence="1">Uncharacterized protein</fullName>
    </submittedName>
</protein>
<sequence>MEGLSIKRISDDTGMTPDDVISALEGLRALVRDPLTKLYAFRVDVDYCRQYVAKWEAKGYVQLKPEALVWTPYVMGRSNAVNFELGPPINTIAPREDDEAKVDEGLDTAASESQPTTNGEAKGGPDAGAEEDVDVDVDDVSADADADADANAEHQPLHPPLVLVNEKGEATPVQSIEEIVPNGSESGSSKDVEMQEADPDGPPAWALPSGRTT</sequence>
<dbReference type="EMBL" id="JANRMS010001089">
    <property type="protein sequence ID" value="KAJ3531181.1"/>
    <property type="molecule type" value="Genomic_DNA"/>
</dbReference>
<name>A0ACC1S384_9HYPO</name>